<accession>A0A1X2IDN4</accession>
<evidence type="ECO:0000256" key="2">
    <source>
        <dbReference type="SAM" id="Phobius"/>
    </source>
</evidence>
<reference evidence="3 4" key="1">
    <citation type="submission" date="2016-07" db="EMBL/GenBank/DDBJ databases">
        <title>Pervasive Adenine N6-methylation of Active Genes in Fungi.</title>
        <authorList>
            <consortium name="DOE Joint Genome Institute"/>
            <person name="Mondo S.J."/>
            <person name="Dannebaum R.O."/>
            <person name="Kuo R.C."/>
            <person name="Labutti K."/>
            <person name="Haridas S."/>
            <person name="Kuo A."/>
            <person name="Salamov A."/>
            <person name="Ahrendt S.R."/>
            <person name="Lipzen A."/>
            <person name="Sullivan W."/>
            <person name="Andreopoulos W.B."/>
            <person name="Clum A."/>
            <person name="Lindquist E."/>
            <person name="Daum C."/>
            <person name="Ramamoorthy G.K."/>
            <person name="Gryganskyi A."/>
            <person name="Culley D."/>
            <person name="Magnuson J.K."/>
            <person name="James T.Y."/>
            <person name="O'Malley M.A."/>
            <person name="Stajich J.E."/>
            <person name="Spatafora J.W."/>
            <person name="Visel A."/>
            <person name="Grigoriev I.V."/>
        </authorList>
    </citation>
    <scope>NUCLEOTIDE SEQUENCE [LARGE SCALE GENOMIC DNA]</scope>
    <source>
        <strain evidence="3 4">NRRL 1336</strain>
    </source>
</reference>
<evidence type="ECO:0000256" key="1">
    <source>
        <dbReference type="SAM" id="MobiDB-lite"/>
    </source>
</evidence>
<dbReference type="Proteomes" id="UP000193560">
    <property type="component" value="Unassembled WGS sequence"/>
</dbReference>
<proteinExistence type="predicted"/>
<feature type="region of interest" description="Disordered" evidence="1">
    <location>
        <begin position="1"/>
        <end position="146"/>
    </location>
</feature>
<feature type="transmembrane region" description="Helical" evidence="2">
    <location>
        <begin position="157"/>
        <end position="176"/>
    </location>
</feature>
<gene>
    <name evidence="3" type="ORF">BCR42DRAFT_417264</name>
</gene>
<name>A0A1X2IDN4_9FUNG</name>
<dbReference type="STRING" id="90262.A0A1X2IDN4"/>
<keyword evidence="2" id="KW-1133">Transmembrane helix</keyword>
<feature type="compositionally biased region" description="Pro residues" evidence="1">
    <location>
        <begin position="112"/>
        <end position="121"/>
    </location>
</feature>
<protein>
    <submittedName>
        <fullName evidence="3">Uncharacterized protein</fullName>
    </submittedName>
</protein>
<evidence type="ECO:0000313" key="4">
    <source>
        <dbReference type="Proteomes" id="UP000193560"/>
    </source>
</evidence>
<feature type="compositionally biased region" description="Polar residues" evidence="1">
    <location>
        <begin position="86"/>
        <end position="108"/>
    </location>
</feature>
<keyword evidence="2" id="KW-0812">Transmembrane</keyword>
<feature type="transmembrane region" description="Helical" evidence="2">
    <location>
        <begin position="182"/>
        <end position="206"/>
    </location>
</feature>
<dbReference type="OrthoDB" id="3253553at2759"/>
<dbReference type="AlphaFoldDB" id="A0A1X2IDN4"/>
<organism evidence="3 4">
    <name type="scientific">Absidia repens</name>
    <dbReference type="NCBI Taxonomy" id="90262"/>
    <lineage>
        <taxon>Eukaryota</taxon>
        <taxon>Fungi</taxon>
        <taxon>Fungi incertae sedis</taxon>
        <taxon>Mucoromycota</taxon>
        <taxon>Mucoromycotina</taxon>
        <taxon>Mucoromycetes</taxon>
        <taxon>Mucorales</taxon>
        <taxon>Cunninghamellaceae</taxon>
        <taxon>Absidia</taxon>
    </lineage>
</organism>
<dbReference type="EMBL" id="MCGE01000014">
    <property type="protein sequence ID" value="ORZ14599.1"/>
    <property type="molecule type" value="Genomic_DNA"/>
</dbReference>
<feature type="compositionally biased region" description="Polar residues" evidence="1">
    <location>
        <begin position="1"/>
        <end position="26"/>
    </location>
</feature>
<evidence type="ECO:0000313" key="3">
    <source>
        <dbReference type="EMBL" id="ORZ14599.1"/>
    </source>
</evidence>
<feature type="compositionally biased region" description="Low complexity" evidence="1">
    <location>
        <begin position="122"/>
        <end position="134"/>
    </location>
</feature>
<sequence length="215" mass="23512">MSHNNPFEESSAVQNPWSNESSSTPSGGPRFGNAYEDNNNSWSGRMPSPSDYRQNDVNQQPRMESNKTEYVPSPSPSPASPGGNAYQFTGTRLGNQDNQFGNAYGSPSATPVNPPATPPRRPATTTPNDTTGNDGNKDDALPPVWDDRRMNPSKLRLLLRFVLFVAAVGHLGFAAGASPVSILSLFFIIIAYNIHILMTPFFFAFIEIWPTSAFR</sequence>
<keyword evidence="2" id="KW-0472">Membrane</keyword>
<feature type="compositionally biased region" description="Polar residues" evidence="1">
    <location>
        <begin position="51"/>
        <end position="63"/>
    </location>
</feature>
<keyword evidence="4" id="KW-1185">Reference proteome</keyword>
<comment type="caution">
    <text evidence="3">The sequence shown here is derived from an EMBL/GenBank/DDBJ whole genome shotgun (WGS) entry which is preliminary data.</text>
</comment>
<feature type="compositionally biased region" description="Basic and acidic residues" evidence="1">
    <location>
        <begin position="135"/>
        <end position="146"/>
    </location>
</feature>